<dbReference type="PROSITE" id="PS50011">
    <property type="entry name" value="PROTEIN_KINASE_DOM"/>
    <property type="match status" value="1"/>
</dbReference>
<comment type="caution">
    <text evidence="6">The sequence shown here is derived from an EMBL/GenBank/DDBJ whole genome shotgun (WGS) entry which is preliminary data.</text>
</comment>
<dbReference type="PROSITE" id="PS00107">
    <property type="entry name" value="PROTEIN_KINASE_ATP"/>
    <property type="match status" value="1"/>
</dbReference>
<evidence type="ECO:0000256" key="4">
    <source>
        <dbReference type="RuleBase" id="RU000304"/>
    </source>
</evidence>
<accession>A0A1J4KTC7</accession>
<feature type="domain" description="Protein kinase" evidence="5">
    <location>
        <begin position="40"/>
        <end position="287"/>
    </location>
</feature>
<keyword evidence="7" id="KW-1185">Reference proteome</keyword>
<dbReference type="Proteomes" id="UP000179807">
    <property type="component" value="Unassembled WGS sequence"/>
</dbReference>
<gene>
    <name evidence="6" type="ORF">TRFO_03171</name>
</gene>
<dbReference type="EMBL" id="MLAK01000421">
    <property type="protein sequence ID" value="OHT14136.1"/>
    <property type="molecule type" value="Genomic_DNA"/>
</dbReference>
<dbReference type="FunFam" id="1.10.510.10:FF:000571">
    <property type="entry name" value="Maternal embryonic leucine zipper kinase"/>
    <property type="match status" value="1"/>
</dbReference>
<evidence type="ECO:0000259" key="5">
    <source>
        <dbReference type="PROSITE" id="PS50011"/>
    </source>
</evidence>
<proteinExistence type="inferred from homology"/>
<evidence type="ECO:0000256" key="3">
    <source>
        <dbReference type="PROSITE-ProRule" id="PRU10141"/>
    </source>
</evidence>
<organism evidence="6 7">
    <name type="scientific">Tritrichomonas foetus</name>
    <dbReference type="NCBI Taxonomy" id="1144522"/>
    <lineage>
        <taxon>Eukaryota</taxon>
        <taxon>Metamonada</taxon>
        <taxon>Parabasalia</taxon>
        <taxon>Tritrichomonadida</taxon>
        <taxon>Tritrichomonadidae</taxon>
        <taxon>Tritrichomonas</taxon>
    </lineage>
</organism>
<dbReference type="SUPFAM" id="SSF56112">
    <property type="entry name" value="Protein kinase-like (PK-like)"/>
    <property type="match status" value="1"/>
</dbReference>
<evidence type="ECO:0000313" key="6">
    <source>
        <dbReference type="EMBL" id="OHT14136.1"/>
    </source>
</evidence>
<dbReference type="GeneID" id="94825838"/>
<keyword evidence="6" id="KW-0418">Kinase</keyword>
<dbReference type="InterPro" id="IPR000719">
    <property type="entry name" value="Prot_kinase_dom"/>
</dbReference>
<keyword evidence="6" id="KW-0808">Transferase</keyword>
<keyword evidence="4" id="KW-0723">Serine/threonine-protein kinase</keyword>
<dbReference type="AlphaFoldDB" id="A0A1J4KTC7"/>
<feature type="binding site" evidence="3">
    <location>
        <position position="69"/>
    </location>
    <ligand>
        <name>ATP</name>
        <dbReference type="ChEBI" id="CHEBI:30616"/>
    </ligand>
</feature>
<dbReference type="Pfam" id="PF00069">
    <property type="entry name" value="Pkinase"/>
    <property type="match status" value="1"/>
</dbReference>
<comment type="similarity">
    <text evidence="4">Belongs to the protein kinase superfamily.</text>
</comment>
<dbReference type="Gene3D" id="1.10.510.10">
    <property type="entry name" value="Transferase(Phosphotransferase) domain 1"/>
    <property type="match status" value="1"/>
</dbReference>
<dbReference type="PANTHER" id="PTHR24362:SF309">
    <property type="entry name" value="PROTEIN KINASE DOMAIN-CONTAINING PROTEIN"/>
    <property type="match status" value="1"/>
</dbReference>
<reference evidence="6" key="1">
    <citation type="submission" date="2016-10" db="EMBL/GenBank/DDBJ databases">
        <authorList>
            <person name="Benchimol M."/>
            <person name="Almeida L.G."/>
            <person name="Vasconcelos A.T."/>
            <person name="Perreira-Neves A."/>
            <person name="Rosa I.A."/>
            <person name="Tasca T."/>
            <person name="Bogo M.R."/>
            <person name="de Souza W."/>
        </authorList>
    </citation>
    <scope>NUCLEOTIDE SEQUENCE [LARGE SCALE GENOMIC DNA]</scope>
    <source>
        <strain evidence="6">K</strain>
    </source>
</reference>
<dbReference type="VEuPathDB" id="TrichDB:TRFO_03171"/>
<dbReference type="PANTHER" id="PTHR24362">
    <property type="entry name" value="SERINE/THREONINE-PROTEIN KINASE NEK"/>
    <property type="match status" value="1"/>
</dbReference>
<dbReference type="GO" id="GO:0005524">
    <property type="term" value="F:ATP binding"/>
    <property type="evidence" value="ECO:0007669"/>
    <property type="project" value="UniProtKB-UniRule"/>
</dbReference>
<dbReference type="OrthoDB" id="4062651at2759"/>
<dbReference type="SMART" id="SM00220">
    <property type="entry name" value="S_TKc"/>
    <property type="match status" value="1"/>
</dbReference>
<keyword evidence="2 3" id="KW-0067">ATP-binding</keyword>
<dbReference type="RefSeq" id="XP_068367272.1">
    <property type="nucleotide sequence ID" value="XM_068491134.1"/>
</dbReference>
<dbReference type="InterPro" id="IPR008271">
    <property type="entry name" value="Ser/Thr_kinase_AS"/>
</dbReference>
<evidence type="ECO:0000256" key="1">
    <source>
        <dbReference type="ARBA" id="ARBA00022741"/>
    </source>
</evidence>
<sequence length="364" mass="41111">MHKGKNIRGNTFPANLHQTPDDILNALPSHVRDLLEEKGYKMVRHLGKGGSASVFLVESIKFHEEFVLKWIDCHESSPTQFQNEIETLKSLNFSNIIKIYDYEITENSIALFLEYCPNGSLNDKIANGPIQRNKLIPIIHDIISTIAYIHAKNIAHSDIKPSNILIDKYGRIKFADFGLSKKYENKTCNLKIGSLSFMAPECFSNSTFDPFAADIWALRVTIYILAIGSSPWTSSKDYLSIRRSIEAGCIEFPRSLDSNLRRLLSNTLNYHPCNRPPASVLLQDPIFVMPSDPRAVVCPKKDNRNLIKPNQPQPSSEGRRFSLTSALINPNSRNSRVYLATGIKLKTKNKSNSVKPMNTFETEI</sequence>
<dbReference type="InterPro" id="IPR017441">
    <property type="entry name" value="Protein_kinase_ATP_BS"/>
</dbReference>
<dbReference type="PROSITE" id="PS00108">
    <property type="entry name" value="PROTEIN_KINASE_ST"/>
    <property type="match status" value="1"/>
</dbReference>
<dbReference type="InterPro" id="IPR011009">
    <property type="entry name" value="Kinase-like_dom_sf"/>
</dbReference>
<dbReference type="GO" id="GO:0004674">
    <property type="term" value="F:protein serine/threonine kinase activity"/>
    <property type="evidence" value="ECO:0007669"/>
    <property type="project" value="UniProtKB-KW"/>
</dbReference>
<evidence type="ECO:0000256" key="2">
    <source>
        <dbReference type="ARBA" id="ARBA00022840"/>
    </source>
</evidence>
<evidence type="ECO:0000313" key="7">
    <source>
        <dbReference type="Proteomes" id="UP000179807"/>
    </source>
</evidence>
<keyword evidence="1 3" id="KW-0547">Nucleotide-binding</keyword>
<protein>
    <submittedName>
        <fullName evidence="6">CAMK family protein kinase</fullName>
    </submittedName>
</protein>
<name>A0A1J4KTC7_9EUKA</name>